<proteinExistence type="predicted"/>
<dbReference type="KEGG" id="bpt:Bpet4538"/>
<accession>A9IER0</accession>
<dbReference type="Proteomes" id="UP000001225">
    <property type="component" value="Chromosome"/>
</dbReference>
<dbReference type="InterPro" id="IPR008318">
    <property type="entry name" value="UCP030820"/>
</dbReference>
<protein>
    <recommendedName>
        <fullName evidence="3">DUF934 domain-containing protein</fullName>
    </recommendedName>
</protein>
<gene>
    <name evidence="1" type="ordered locus">Bpet4538</name>
</gene>
<dbReference type="AlphaFoldDB" id="A9IER0"/>
<evidence type="ECO:0000313" key="1">
    <source>
        <dbReference type="EMBL" id="CAP44889.1"/>
    </source>
</evidence>
<reference evidence="1 2" key="1">
    <citation type="journal article" date="2008" name="BMC Genomics">
        <title>The missing link: Bordetella petrii is endowed with both the metabolic versatility of environmental bacteria and virulence traits of pathogenic Bordetellae.</title>
        <authorList>
            <person name="Gross R."/>
            <person name="Guzman C.A."/>
            <person name="Sebaihia M."/>
            <person name="Martins Dos Santos V.A."/>
            <person name="Pieper D.H."/>
            <person name="Koebnik R."/>
            <person name="Lechner M."/>
            <person name="Bartels D."/>
            <person name="Buhrmester J."/>
            <person name="Choudhuri J.V."/>
            <person name="Ebensen T."/>
            <person name="Gaigalat L."/>
            <person name="Herrmann S."/>
            <person name="Khachane A.N."/>
            <person name="Larisch C."/>
            <person name="Link S."/>
            <person name="Linke B."/>
            <person name="Meyer F."/>
            <person name="Mormann S."/>
            <person name="Nakunst D."/>
            <person name="Rueckert C."/>
            <person name="Schneiker-Bekel S."/>
            <person name="Schulze K."/>
            <person name="Vorhoelter F.J."/>
            <person name="Yevsa T."/>
            <person name="Engle J.T."/>
            <person name="Goldman W.E."/>
            <person name="Puehler A."/>
            <person name="Goebel U.B."/>
            <person name="Goesmann A."/>
            <person name="Bloecker H."/>
            <person name="Kaiser O."/>
            <person name="Martinez-Arias R."/>
        </authorList>
    </citation>
    <scope>NUCLEOTIDE SEQUENCE [LARGE SCALE GENOMIC DNA]</scope>
    <source>
        <strain evidence="2">ATCC BAA-461 / DSM 12804 / CCUG 43448 / CIP 107267 / Se-1111R</strain>
    </source>
</reference>
<organism evidence="1 2">
    <name type="scientific">Bordetella petrii (strain ATCC BAA-461 / DSM 12804 / CCUG 43448 / CIP 107267 / Se-1111R)</name>
    <dbReference type="NCBI Taxonomy" id="340100"/>
    <lineage>
        <taxon>Bacteria</taxon>
        <taxon>Pseudomonadati</taxon>
        <taxon>Pseudomonadota</taxon>
        <taxon>Betaproteobacteria</taxon>
        <taxon>Burkholderiales</taxon>
        <taxon>Alcaligenaceae</taxon>
        <taxon>Bordetella</taxon>
    </lineage>
</organism>
<evidence type="ECO:0000313" key="2">
    <source>
        <dbReference type="Proteomes" id="UP000001225"/>
    </source>
</evidence>
<dbReference type="STRING" id="94624.Bpet4538"/>
<name>A9IER0_BORPD</name>
<dbReference type="Pfam" id="PF06073">
    <property type="entry name" value="DUF934"/>
    <property type="match status" value="1"/>
</dbReference>
<evidence type="ECO:0008006" key="3">
    <source>
        <dbReference type="Google" id="ProtNLM"/>
    </source>
</evidence>
<dbReference type="PIRSF" id="PIRSF030820">
    <property type="entry name" value="UCP030820"/>
    <property type="match status" value="1"/>
</dbReference>
<sequence>MLDATAPHTAAARLIRHGRLQVNDWRVFAPEADAESNAEAGAQLPADEPGWIVPLPVWTAARDTLRQRRHPVAVLLAPATNLNELVGADDRVDPTGIAFIAIDFPVYTDGRGYSLAQLLRTRHGWQGELRALGDVMIDTIHYQARVGFDSFLVKEGHDPHKALAAFKTFTVHYQKTYPKPRTPEELLAA</sequence>
<keyword evidence="2" id="KW-1185">Reference proteome</keyword>
<dbReference type="EMBL" id="AM902716">
    <property type="protein sequence ID" value="CAP44889.1"/>
    <property type="molecule type" value="Genomic_DNA"/>
</dbReference>
<dbReference type="eggNOG" id="COG3749">
    <property type="taxonomic scope" value="Bacteria"/>
</dbReference>